<dbReference type="InterPro" id="IPR013128">
    <property type="entry name" value="Peptidase_C1A"/>
</dbReference>
<dbReference type="PANTHER" id="PTHR12411">
    <property type="entry name" value="CYSTEINE PROTEASE FAMILY C1-RELATED"/>
    <property type="match status" value="1"/>
</dbReference>
<evidence type="ECO:0000256" key="9">
    <source>
        <dbReference type="ARBA" id="ARBA00063237"/>
    </source>
</evidence>
<dbReference type="InterPro" id="IPR000668">
    <property type="entry name" value="Peptidase_C1A_C"/>
</dbReference>
<evidence type="ECO:0000256" key="4">
    <source>
        <dbReference type="ARBA" id="ARBA00022807"/>
    </source>
</evidence>
<evidence type="ECO:0000256" key="5">
    <source>
        <dbReference type="ARBA" id="ARBA00023145"/>
    </source>
</evidence>
<name>A0A6J2T057_DROHY</name>
<gene>
    <name evidence="14" type="primary">LOC115483755</name>
</gene>
<evidence type="ECO:0000256" key="1">
    <source>
        <dbReference type="ARBA" id="ARBA00008455"/>
    </source>
</evidence>
<feature type="domain" description="Peptidase C1A papain C-terminal" evidence="11">
    <location>
        <begin position="117"/>
        <end position="328"/>
    </location>
</feature>
<keyword evidence="4" id="KW-0788">Thiol protease</keyword>
<evidence type="ECO:0000259" key="12">
    <source>
        <dbReference type="SMART" id="SM00848"/>
    </source>
</evidence>
<dbReference type="InterPro" id="IPR025660">
    <property type="entry name" value="Pept_his_AS"/>
</dbReference>
<dbReference type="Gene3D" id="3.90.70.10">
    <property type="entry name" value="Cysteine proteinases"/>
    <property type="match status" value="2"/>
</dbReference>
<organism evidence="13 14">
    <name type="scientific">Drosophila hydei</name>
    <name type="common">Fruit fly</name>
    <dbReference type="NCBI Taxonomy" id="7224"/>
    <lineage>
        <taxon>Eukaryota</taxon>
        <taxon>Metazoa</taxon>
        <taxon>Ecdysozoa</taxon>
        <taxon>Arthropoda</taxon>
        <taxon>Hexapoda</taxon>
        <taxon>Insecta</taxon>
        <taxon>Pterygota</taxon>
        <taxon>Neoptera</taxon>
        <taxon>Endopterygota</taxon>
        <taxon>Diptera</taxon>
        <taxon>Brachycera</taxon>
        <taxon>Muscomorpha</taxon>
        <taxon>Ephydroidea</taxon>
        <taxon>Drosophilidae</taxon>
        <taxon>Drosophila</taxon>
    </lineage>
</organism>
<keyword evidence="10" id="KW-0732">Signal</keyword>
<keyword evidence="3" id="KW-0378">Hydrolase</keyword>
<dbReference type="Pfam" id="PF08246">
    <property type="entry name" value="Inhibitor_I29"/>
    <property type="match status" value="2"/>
</dbReference>
<dbReference type="SMART" id="SM00645">
    <property type="entry name" value="Pept_C1"/>
    <property type="match status" value="2"/>
</dbReference>
<dbReference type="SMART" id="SM00848">
    <property type="entry name" value="Inhibitor_I29"/>
    <property type="match status" value="2"/>
</dbReference>
<reference evidence="14" key="1">
    <citation type="submission" date="2025-08" db="UniProtKB">
        <authorList>
            <consortium name="RefSeq"/>
        </authorList>
    </citation>
    <scope>IDENTIFICATION</scope>
    <source>
        <strain evidence="14">15085-1641.00</strain>
        <tissue evidence="14">Whole body</tissue>
    </source>
</reference>
<proteinExistence type="inferred from homology"/>
<evidence type="ECO:0000256" key="10">
    <source>
        <dbReference type="SAM" id="SignalP"/>
    </source>
</evidence>
<feature type="domain" description="Peptidase C1A papain C-terminal" evidence="11">
    <location>
        <begin position="446"/>
        <end position="652"/>
    </location>
</feature>
<feature type="domain" description="Cathepsin propeptide inhibitor" evidence="12">
    <location>
        <begin position="29"/>
        <end position="89"/>
    </location>
</feature>
<keyword evidence="13" id="KW-1185">Reference proteome</keyword>
<dbReference type="AlphaFoldDB" id="A0A6J2T057"/>
<dbReference type="InterPro" id="IPR013201">
    <property type="entry name" value="Prot_inhib_I29"/>
</dbReference>
<keyword evidence="2" id="KW-0645">Protease</keyword>
<comment type="subunit">
    <text evidence="9">Dimer of a heavy and a light chain linked by disulfide bonds.</text>
</comment>
<dbReference type="PRINTS" id="PR00705">
    <property type="entry name" value="PAPAIN"/>
</dbReference>
<feature type="chain" id="PRO_5026665379" description="cathepsin L" evidence="10">
    <location>
        <begin position="16"/>
        <end position="653"/>
    </location>
</feature>
<evidence type="ECO:0000256" key="6">
    <source>
        <dbReference type="ARBA" id="ARBA00023157"/>
    </source>
</evidence>
<dbReference type="CDD" id="cd02248">
    <property type="entry name" value="Peptidase_C1A"/>
    <property type="match status" value="2"/>
</dbReference>
<dbReference type="Proteomes" id="UP000504633">
    <property type="component" value="Unplaced"/>
</dbReference>
<comment type="similarity">
    <text evidence="1">Belongs to the peptidase C1 family.</text>
</comment>
<dbReference type="PROSITE" id="PS00639">
    <property type="entry name" value="THIOL_PROTEASE_HIS"/>
    <property type="match status" value="2"/>
</dbReference>
<sequence>MKSVVFLLIALVVASNQTLNYEDVLAAEFEFFKMDYEKSYENSYEEKLRSQIFKRNKETIDEHNARYARGEETYMMGINQFSDMLAEEFQEMMLSNVNTSEFASSIDFIYAPHNIDIPHEIDWRAKGAVTAVKNQGECRSCWAFSATGALEGQHFIRTKQLIPLSEQNLMDCSARYQNYGCRGGWPSHALKYVEDNRGLDNDQAYPYEGHVGECRFRRSSIGATVSRVAQVRRDENALAQVVAEKGPVSVAVDARRLQHYRSGVFNDPICGDPVNHAMLAVGYGHDQRGGDFWLLKNSWGRWGEEGYMRLARNHGNMCQVASYAILPILKMKSIVFLVVVLAVAYCKALNYDVLAVEFESFKVDYERSYENSYEEKLRSQIFKRNKETIDEHNARYARGEETYMMGINQFSDMLAEEFQEIMLSNMNTSDFASSIDFIYAPHNIDIPHEIDWRAKGAVTAVKNQGKCGSCWAFSAAGTLEGQHFLKSKQLIPLSEQNLMDCSARYQNYGCRGGWPSRALKYVEDNRGVDNEQAYPYEGYVGNCRFRRSSIGATVSRVAQVRRDENVLAQVVAEKGPVSVAVDASRFQHYRGGIFNDPSCGQHVNHAMLAVGYGQDFWLIKNSWGGWGEEGYMRLARNHGNMCQVASYAVLPIV</sequence>
<dbReference type="GeneID" id="115483755"/>
<dbReference type="GO" id="GO:0004197">
    <property type="term" value="F:cysteine-type endopeptidase activity"/>
    <property type="evidence" value="ECO:0007669"/>
    <property type="project" value="UniProtKB-EC"/>
</dbReference>
<dbReference type="KEGG" id="dhe:115483755"/>
<evidence type="ECO:0000256" key="2">
    <source>
        <dbReference type="ARBA" id="ARBA00022670"/>
    </source>
</evidence>
<protein>
    <recommendedName>
        <fullName evidence="8">cathepsin L</fullName>
        <ecNumber evidence="8">3.4.22.15</ecNumber>
    </recommendedName>
</protein>
<comment type="catalytic activity">
    <reaction evidence="7">
        <text>Specificity close to that of papain. As compared to cathepsin B, cathepsin L exhibits higher activity toward protein substrates, but has little activity on Z-Arg-Arg-NHMec, and no peptidyl-dipeptidase activity.</text>
        <dbReference type="EC" id="3.4.22.15"/>
    </reaction>
</comment>
<evidence type="ECO:0000256" key="8">
    <source>
        <dbReference type="ARBA" id="ARBA00038911"/>
    </source>
</evidence>
<evidence type="ECO:0000313" key="13">
    <source>
        <dbReference type="Proteomes" id="UP000504633"/>
    </source>
</evidence>
<dbReference type="PROSITE" id="PS00139">
    <property type="entry name" value="THIOL_PROTEASE_CYS"/>
    <property type="match status" value="1"/>
</dbReference>
<dbReference type="InterPro" id="IPR000169">
    <property type="entry name" value="Pept_cys_AS"/>
</dbReference>
<evidence type="ECO:0000256" key="3">
    <source>
        <dbReference type="ARBA" id="ARBA00022801"/>
    </source>
</evidence>
<keyword evidence="5" id="KW-0865">Zymogen</keyword>
<dbReference type="Pfam" id="PF00112">
    <property type="entry name" value="Peptidase_C1"/>
    <property type="match status" value="2"/>
</dbReference>
<evidence type="ECO:0000259" key="11">
    <source>
        <dbReference type="SMART" id="SM00645"/>
    </source>
</evidence>
<dbReference type="SUPFAM" id="SSF54001">
    <property type="entry name" value="Cysteine proteinases"/>
    <property type="match status" value="2"/>
</dbReference>
<dbReference type="InterPro" id="IPR038765">
    <property type="entry name" value="Papain-like_cys_pep_sf"/>
</dbReference>
<evidence type="ECO:0000313" key="14">
    <source>
        <dbReference type="RefSeq" id="XP_030081862.1"/>
    </source>
</evidence>
<dbReference type="InterPro" id="IPR039417">
    <property type="entry name" value="Peptidase_C1A_papain-like"/>
</dbReference>
<dbReference type="EC" id="3.4.22.15" evidence="8"/>
<feature type="signal peptide" evidence="10">
    <location>
        <begin position="1"/>
        <end position="15"/>
    </location>
</feature>
<keyword evidence="6" id="KW-1015">Disulfide bond</keyword>
<feature type="domain" description="Cathepsin propeptide inhibitor" evidence="12">
    <location>
        <begin position="358"/>
        <end position="418"/>
    </location>
</feature>
<dbReference type="FunFam" id="3.90.70.10:FF:000006">
    <property type="entry name" value="Cathepsin S"/>
    <property type="match status" value="2"/>
</dbReference>
<evidence type="ECO:0000256" key="7">
    <source>
        <dbReference type="ARBA" id="ARBA00036319"/>
    </source>
</evidence>
<dbReference type="OrthoDB" id="7869759at2759"/>
<dbReference type="GO" id="GO:0006508">
    <property type="term" value="P:proteolysis"/>
    <property type="evidence" value="ECO:0007669"/>
    <property type="project" value="UniProtKB-KW"/>
</dbReference>
<dbReference type="RefSeq" id="XP_030081862.1">
    <property type="nucleotide sequence ID" value="XM_030226002.1"/>
</dbReference>
<accession>A0A6J2T057</accession>
<dbReference type="OMA" id="KDNGCHG"/>